<keyword evidence="1" id="KW-0472">Membrane</keyword>
<gene>
    <name evidence="2" type="ORF">SAMN05421813_103184</name>
</gene>
<keyword evidence="1" id="KW-0812">Transmembrane</keyword>
<name>A0A1G9NVL5_9SPHI</name>
<organism evidence="2 3">
    <name type="scientific">Daejeonella rubra</name>
    <dbReference type="NCBI Taxonomy" id="990371"/>
    <lineage>
        <taxon>Bacteria</taxon>
        <taxon>Pseudomonadati</taxon>
        <taxon>Bacteroidota</taxon>
        <taxon>Sphingobacteriia</taxon>
        <taxon>Sphingobacteriales</taxon>
        <taxon>Sphingobacteriaceae</taxon>
        <taxon>Daejeonella</taxon>
    </lineage>
</organism>
<dbReference type="AlphaFoldDB" id="A0A1G9NVL5"/>
<evidence type="ECO:0000313" key="2">
    <source>
        <dbReference type="EMBL" id="SDL90077.1"/>
    </source>
</evidence>
<keyword evidence="3" id="KW-1185">Reference proteome</keyword>
<sequence>MYGAKNEQFKVVQHRPQDKFQALFYRLNCNTYLLLILFASGNLSSSLA</sequence>
<dbReference type="Proteomes" id="UP000199226">
    <property type="component" value="Unassembled WGS sequence"/>
</dbReference>
<protein>
    <submittedName>
        <fullName evidence="2">Uncharacterized protein</fullName>
    </submittedName>
</protein>
<evidence type="ECO:0000256" key="1">
    <source>
        <dbReference type="SAM" id="Phobius"/>
    </source>
</evidence>
<dbReference type="EMBL" id="FNHH01000003">
    <property type="protein sequence ID" value="SDL90077.1"/>
    <property type="molecule type" value="Genomic_DNA"/>
</dbReference>
<keyword evidence="1" id="KW-1133">Transmembrane helix</keyword>
<accession>A0A1G9NVL5</accession>
<proteinExistence type="predicted"/>
<feature type="transmembrane region" description="Helical" evidence="1">
    <location>
        <begin position="23"/>
        <end position="43"/>
    </location>
</feature>
<reference evidence="3" key="1">
    <citation type="submission" date="2016-10" db="EMBL/GenBank/DDBJ databases">
        <authorList>
            <person name="Varghese N."/>
            <person name="Submissions S."/>
        </authorList>
    </citation>
    <scope>NUCLEOTIDE SEQUENCE [LARGE SCALE GENOMIC DNA]</scope>
    <source>
        <strain evidence="3">DSM 24536</strain>
    </source>
</reference>
<evidence type="ECO:0000313" key="3">
    <source>
        <dbReference type="Proteomes" id="UP000199226"/>
    </source>
</evidence>
<dbReference type="STRING" id="990371.SAMN05421813_103184"/>